<reference evidence="2 3" key="1">
    <citation type="submission" date="2018-02" db="EMBL/GenBank/DDBJ databases">
        <title>Discovery of a pederin family compound in a non-symbiotic bloom-forming cyanobacterium.</title>
        <authorList>
            <person name="Kust A."/>
            <person name="Mares J."/>
            <person name="Jokela J."/>
            <person name="Urajova P."/>
            <person name="Hajek J."/>
            <person name="Saurav K."/>
            <person name="Voracova K."/>
            <person name="Fewer D.P."/>
            <person name="Haapaniemi E."/>
            <person name="Permi P."/>
            <person name="Rehakova K."/>
            <person name="Sivonen K."/>
            <person name="Hrouzek P."/>
        </authorList>
    </citation>
    <scope>NUCLEOTIDE SEQUENCE [LARGE SCALE GENOMIC DNA]</scope>
    <source>
        <strain evidence="2 3">CHARLIE-1</strain>
    </source>
</reference>
<evidence type="ECO:0000313" key="3">
    <source>
        <dbReference type="Proteomes" id="UP000239589"/>
    </source>
</evidence>
<keyword evidence="2" id="KW-0808">Transferase</keyword>
<proteinExistence type="predicted"/>
<evidence type="ECO:0000256" key="1">
    <source>
        <dbReference type="SAM" id="Coils"/>
    </source>
</evidence>
<keyword evidence="1" id="KW-0175">Coiled coil</keyword>
<accession>A0A2S6CQ90</accession>
<dbReference type="OrthoDB" id="508829at2"/>
<dbReference type="GO" id="GO:0016301">
    <property type="term" value="F:kinase activity"/>
    <property type="evidence" value="ECO:0007669"/>
    <property type="project" value="UniProtKB-KW"/>
</dbReference>
<keyword evidence="2" id="KW-0418">Kinase</keyword>
<dbReference type="RefSeq" id="WP_104389233.1">
    <property type="nucleotide sequence ID" value="NZ_PGEM01000162.1"/>
</dbReference>
<protein>
    <submittedName>
        <fullName evidence="2">Histidine kinase</fullName>
    </submittedName>
</protein>
<name>A0A2S6CQ90_9CYAN</name>
<comment type="caution">
    <text evidence="2">The sequence shown here is derived from an EMBL/GenBank/DDBJ whole genome shotgun (WGS) entry which is preliminary data.</text>
</comment>
<evidence type="ECO:0000313" key="2">
    <source>
        <dbReference type="EMBL" id="PPJ61867.1"/>
    </source>
</evidence>
<feature type="coiled-coil region" evidence="1">
    <location>
        <begin position="94"/>
        <end position="125"/>
    </location>
</feature>
<dbReference type="Proteomes" id="UP000239589">
    <property type="component" value="Unassembled WGS sequence"/>
</dbReference>
<dbReference type="AlphaFoldDB" id="A0A2S6CQ90"/>
<organism evidence="2 3">
    <name type="scientific">Cuspidothrix issatschenkoi CHARLIE-1</name>
    <dbReference type="NCBI Taxonomy" id="2052836"/>
    <lineage>
        <taxon>Bacteria</taxon>
        <taxon>Bacillati</taxon>
        <taxon>Cyanobacteriota</taxon>
        <taxon>Cyanophyceae</taxon>
        <taxon>Nostocales</taxon>
        <taxon>Aphanizomenonaceae</taxon>
        <taxon>Cuspidothrix</taxon>
    </lineage>
</organism>
<keyword evidence="3" id="KW-1185">Reference proteome</keyword>
<dbReference type="EMBL" id="PGEM01000162">
    <property type="protein sequence ID" value="PPJ61867.1"/>
    <property type="molecule type" value="Genomic_DNA"/>
</dbReference>
<gene>
    <name evidence="2" type="ORF">CUN59_18555</name>
</gene>
<sequence>MNKNIKEQIQQDLLQAKATGELKAENIREIVKSAMSQVGSEFQAGSQEVGNLVNDAVSTVIDNVQEKGSELKEVVVAAIEGAMEAININRHSSIVKTHAEIKQLQAKLDREEEQLQAEIEGVLTNIVDTSQDKSTDTKIAIDSAIDAIKDSEEVGLLKKRYAQLQAQLAIVRANLSARYSGGGQQVEEYLNEARQWYDKSHSQAESVSLQVKEKYSFLEQQLANAGAALAQKERQLKQNLRDLLLATADLFKDKEITDQDIRSH</sequence>